<proteinExistence type="predicted"/>
<dbReference type="Pfam" id="PF00515">
    <property type="entry name" value="TPR_1"/>
    <property type="match status" value="1"/>
</dbReference>
<organism evidence="5 6">
    <name type="scientific">Polaribacter batillariae</name>
    <dbReference type="NCBI Taxonomy" id="2808900"/>
    <lineage>
        <taxon>Bacteria</taxon>
        <taxon>Pseudomonadati</taxon>
        <taxon>Bacteroidota</taxon>
        <taxon>Flavobacteriia</taxon>
        <taxon>Flavobacteriales</taxon>
        <taxon>Flavobacteriaceae</taxon>
    </lineage>
</organism>
<evidence type="ECO:0000256" key="3">
    <source>
        <dbReference type="SAM" id="SignalP"/>
    </source>
</evidence>
<evidence type="ECO:0000313" key="5">
    <source>
        <dbReference type="EMBL" id="QTD36189.1"/>
    </source>
</evidence>
<dbReference type="InterPro" id="IPR011990">
    <property type="entry name" value="TPR-like_helical_dom_sf"/>
</dbReference>
<evidence type="ECO:0000256" key="2">
    <source>
        <dbReference type="SAM" id="Phobius"/>
    </source>
</evidence>
<feature type="chain" id="PRO_5046327063" evidence="3">
    <location>
        <begin position="18"/>
        <end position="252"/>
    </location>
</feature>
<keyword evidence="1" id="KW-0802">TPR repeat</keyword>
<dbReference type="Proteomes" id="UP000663935">
    <property type="component" value="Chromosome"/>
</dbReference>
<dbReference type="PROSITE" id="PS51781">
    <property type="entry name" value="SH3B"/>
    <property type="match status" value="1"/>
</dbReference>
<dbReference type="RefSeq" id="WP_207970381.1">
    <property type="nucleotide sequence ID" value="NZ_CP071795.1"/>
</dbReference>
<evidence type="ECO:0000259" key="4">
    <source>
        <dbReference type="PROSITE" id="PS51781"/>
    </source>
</evidence>
<feature type="signal peptide" evidence="3">
    <location>
        <begin position="1"/>
        <end position="17"/>
    </location>
</feature>
<protein>
    <submittedName>
        <fullName evidence="5">Tetratricopeptide repeat protein</fullName>
    </submittedName>
</protein>
<dbReference type="SMART" id="SM00028">
    <property type="entry name" value="TPR"/>
    <property type="match status" value="2"/>
</dbReference>
<dbReference type="EMBL" id="CP071795">
    <property type="protein sequence ID" value="QTD36189.1"/>
    <property type="molecule type" value="Genomic_DNA"/>
</dbReference>
<name>A0ABX7SPK9_9FLAO</name>
<dbReference type="Gene3D" id="1.25.40.10">
    <property type="entry name" value="Tetratricopeptide repeat domain"/>
    <property type="match status" value="1"/>
</dbReference>
<evidence type="ECO:0000313" key="6">
    <source>
        <dbReference type="Proteomes" id="UP000663935"/>
    </source>
</evidence>
<dbReference type="Pfam" id="PF08239">
    <property type="entry name" value="SH3_3"/>
    <property type="match status" value="1"/>
</dbReference>
<sequence>MKKILFLLLIIASSANAQNVDSLFVTANENYKNGQFEEAIKKYKKIESKNVISSELYYNLGNAYYKLNKVGPTIFYYEKALKIDPLNEDVKNNLIFAKRLALDNIEEVPKTVLQKFNANYLQKLSYNQWAIIVVVLSFVASLLFLLFYFAHTPSKKRIYFTTSIISFILLIATIFITYNQYKQAKNIKEAIIFAEKTEVRNAPTLNSEEVFTLHEGTKVYVLDAVDNWKKIKLADGKLGWIISSEIKMLNDF</sequence>
<dbReference type="SMART" id="SM00287">
    <property type="entry name" value="SH3b"/>
    <property type="match status" value="1"/>
</dbReference>
<keyword evidence="3" id="KW-0732">Signal</keyword>
<keyword evidence="2" id="KW-0472">Membrane</keyword>
<dbReference type="InterPro" id="IPR019734">
    <property type="entry name" value="TPR_rpt"/>
</dbReference>
<dbReference type="InterPro" id="IPR003646">
    <property type="entry name" value="SH3-like_bac-type"/>
</dbReference>
<dbReference type="SUPFAM" id="SSF48452">
    <property type="entry name" value="TPR-like"/>
    <property type="match status" value="1"/>
</dbReference>
<reference evidence="5 6" key="1">
    <citation type="submission" date="2021-03" db="EMBL/GenBank/DDBJ databases">
        <title>Complete genome of Polaribacter_sp.G4M1.</title>
        <authorList>
            <person name="Jeong S.W."/>
            <person name="Bae J.W."/>
        </authorList>
    </citation>
    <scope>NUCLEOTIDE SEQUENCE [LARGE SCALE GENOMIC DNA]</scope>
    <source>
        <strain evidence="5 6">G4M1</strain>
    </source>
</reference>
<feature type="repeat" description="TPR" evidence="1">
    <location>
        <begin position="54"/>
        <end position="87"/>
    </location>
</feature>
<dbReference type="PROSITE" id="PS50293">
    <property type="entry name" value="TPR_REGION"/>
    <property type="match status" value="1"/>
</dbReference>
<feature type="domain" description="SH3b" evidence="4">
    <location>
        <begin position="187"/>
        <end position="250"/>
    </location>
</feature>
<feature type="transmembrane region" description="Helical" evidence="2">
    <location>
        <begin position="129"/>
        <end position="151"/>
    </location>
</feature>
<dbReference type="PROSITE" id="PS50005">
    <property type="entry name" value="TPR"/>
    <property type="match status" value="1"/>
</dbReference>
<accession>A0ABX7SPK9</accession>
<feature type="transmembrane region" description="Helical" evidence="2">
    <location>
        <begin position="158"/>
        <end position="178"/>
    </location>
</feature>
<keyword evidence="2" id="KW-1133">Transmembrane helix</keyword>
<gene>
    <name evidence="5" type="ORF">JL193_08395</name>
</gene>
<dbReference type="Gene3D" id="2.30.30.40">
    <property type="entry name" value="SH3 Domains"/>
    <property type="match status" value="1"/>
</dbReference>
<keyword evidence="6" id="KW-1185">Reference proteome</keyword>
<keyword evidence="2" id="KW-0812">Transmembrane</keyword>
<evidence type="ECO:0000256" key="1">
    <source>
        <dbReference type="PROSITE-ProRule" id="PRU00339"/>
    </source>
</evidence>